<dbReference type="InterPro" id="IPR029063">
    <property type="entry name" value="SAM-dependent_MTases_sf"/>
</dbReference>
<dbReference type="KEGG" id="amim:MIM_c10900"/>
<gene>
    <name evidence="1" type="ORF">MIM_c10900</name>
</gene>
<keyword evidence="2" id="KW-1185">Reference proteome</keyword>
<name>W0PDV8_ADVMD</name>
<dbReference type="Proteomes" id="UP000019095">
    <property type="component" value="Chromosome"/>
</dbReference>
<organism evidence="1 2">
    <name type="scientific">Advenella mimigardefordensis (strain DSM 17166 / LMG 22922 / DPN7)</name>
    <dbReference type="NCBI Taxonomy" id="1247726"/>
    <lineage>
        <taxon>Bacteria</taxon>
        <taxon>Pseudomonadati</taxon>
        <taxon>Pseudomonadota</taxon>
        <taxon>Betaproteobacteria</taxon>
        <taxon>Burkholderiales</taxon>
        <taxon>Alcaligenaceae</taxon>
    </lineage>
</organism>
<dbReference type="SUPFAM" id="SSF53335">
    <property type="entry name" value="S-adenosyl-L-methionine-dependent methyltransferases"/>
    <property type="match status" value="1"/>
</dbReference>
<dbReference type="GO" id="GO:0008168">
    <property type="term" value="F:methyltransferase activity"/>
    <property type="evidence" value="ECO:0007669"/>
    <property type="project" value="UniProtKB-KW"/>
</dbReference>
<accession>W0PDV8</accession>
<dbReference type="eggNOG" id="ENOG5033U5N">
    <property type="taxonomic scope" value="Bacteria"/>
</dbReference>
<dbReference type="EMBL" id="CP003915">
    <property type="protein sequence ID" value="AHG63188.1"/>
    <property type="molecule type" value="Genomic_DNA"/>
</dbReference>
<dbReference type="OrthoDB" id="8688451at2"/>
<reference evidence="1 2" key="1">
    <citation type="journal article" date="2014" name="Microbiology">
        <title>Unravelling the complete genome sequence of Advenella mimigardefordensis strain DPN7T and novel insights in the catabolism of the xenobiotic polythioester precursor 3,3'-dithiodipropionate.</title>
        <authorList>
            <person name="Wubbeler J.H."/>
            <person name="Hiessl S."/>
            <person name="Schuldes J."/>
            <person name="Thurmer A."/>
            <person name="Daniel R."/>
            <person name="Steinbuchel A."/>
        </authorList>
    </citation>
    <scope>NUCLEOTIDE SEQUENCE [LARGE SCALE GENOMIC DNA]</scope>
    <source>
        <strain evidence="2">DSM 17166 / LMG 22922 / DPN7</strain>
    </source>
</reference>
<dbReference type="HOGENOM" id="CLU_1516624_0_0_4"/>
<dbReference type="PATRIC" id="fig|1247726.3.peg.1193"/>
<dbReference type="Pfam" id="PF13489">
    <property type="entry name" value="Methyltransf_23"/>
    <property type="match status" value="1"/>
</dbReference>
<dbReference type="AlphaFoldDB" id="W0PDV8"/>
<evidence type="ECO:0000313" key="2">
    <source>
        <dbReference type="Proteomes" id="UP000019095"/>
    </source>
</evidence>
<proteinExistence type="predicted"/>
<keyword evidence="1" id="KW-0808">Transferase</keyword>
<evidence type="ECO:0000313" key="1">
    <source>
        <dbReference type="EMBL" id="AHG63188.1"/>
    </source>
</evidence>
<keyword evidence="1" id="KW-0489">Methyltransferase</keyword>
<dbReference type="STRING" id="1247726.MIM_c10900"/>
<protein>
    <submittedName>
        <fullName evidence="1">Putative methyltransferase</fullName>
    </submittedName>
</protein>
<dbReference type="Gene3D" id="3.40.50.150">
    <property type="entry name" value="Vaccinia Virus protein VP39"/>
    <property type="match status" value="1"/>
</dbReference>
<sequence>MVARYWDGRVMDFGIGDGAFLEKRGGDTVGFDVNPAGVEWLQERGAYVDYWAGEHDAVTFWDSLEHEYRIEALVARVRRFAFVSIPIFTSETHCLNSKHFRKDQHVWYFTADGITAWFARQGFRRREWNDYETVIGREDIASFVFERVEDGDIR</sequence>
<dbReference type="GO" id="GO:0032259">
    <property type="term" value="P:methylation"/>
    <property type="evidence" value="ECO:0007669"/>
    <property type="project" value="UniProtKB-KW"/>
</dbReference>